<name>A0A157ZD13_9BURK</name>
<evidence type="ECO:0000256" key="1">
    <source>
        <dbReference type="SAM" id="MobiDB-lite"/>
    </source>
</evidence>
<organism evidence="2 3">
    <name type="scientific">Caballeronia glebae</name>
    <dbReference type="NCBI Taxonomy" id="1777143"/>
    <lineage>
        <taxon>Bacteria</taxon>
        <taxon>Pseudomonadati</taxon>
        <taxon>Pseudomonadota</taxon>
        <taxon>Betaproteobacteria</taxon>
        <taxon>Burkholderiales</taxon>
        <taxon>Burkholderiaceae</taxon>
        <taxon>Caballeronia</taxon>
    </lineage>
</organism>
<dbReference type="EMBL" id="FCOJ02000002">
    <property type="protein sequence ID" value="SAK43378.1"/>
    <property type="molecule type" value="Genomic_DNA"/>
</dbReference>
<dbReference type="AlphaFoldDB" id="A0A157ZD13"/>
<keyword evidence="3" id="KW-1185">Reference proteome</keyword>
<proteinExistence type="predicted"/>
<feature type="region of interest" description="Disordered" evidence="1">
    <location>
        <begin position="1"/>
        <end position="71"/>
    </location>
</feature>
<comment type="caution">
    <text evidence="2">The sequence shown here is derived from an EMBL/GenBank/DDBJ whole genome shotgun (WGS) entry which is preliminary data.</text>
</comment>
<evidence type="ECO:0000313" key="3">
    <source>
        <dbReference type="Proteomes" id="UP000054596"/>
    </source>
</evidence>
<gene>
    <name evidence="2" type="ORF">AWB82_00560</name>
</gene>
<dbReference type="Proteomes" id="UP000054596">
    <property type="component" value="Unassembled WGS sequence"/>
</dbReference>
<protein>
    <submittedName>
        <fullName evidence="2">Uncharacterized protein</fullName>
    </submittedName>
</protein>
<sequence>MPGATGFGCGSRHASSRSRARVSGQSIAARSARPSAALGTTPCICPEKPIPRTASRSLAGRRDAASTSAAYHASTVVSAQPGCALVTA</sequence>
<evidence type="ECO:0000313" key="2">
    <source>
        <dbReference type="EMBL" id="SAK43378.1"/>
    </source>
</evidence>
<reference evidence="2" key="1">
    <citation type="submission" date="2016-01" db="EMBL/GenBank/DDBJ databases">
        <authorList>
            <person name="Peeters C."/>
        </authorList>
    </citation>
    <scope>NUCLEOTIDE SEQUENCE [LARGE SCALE GENOMIC DNA]</scope>
    <source>
        <strain evidence="2">LMG 29325</strain>
    </source>
</reference>
<accession>A0A157ZD13</accession>
<feature type="compositionally biased region" description="Low complexity" evidence="1">
    <location>
        <begin position="28"/>
        <end position="37"/>
    </location>
</feature>